<accession>A0A9D1X4R8</accession>
<dbReference type="InterPro" id="IPR018303">
    <property type="entry name" value="ATPase_P-typ_P_site"/>
</dbReference>
<feature type="transmembrane region" description="Helical" evidence="11">
    <location>
        <begin position="844"/>
        <end position="867"/>
    </location>
</feature>
<dbReference type="SFLD" id="SFLDG00002">
    <property type="entry name" value="C1.7:_P-type_atpase_like"/>
    <property type="match status" value="1"/>
</dbReference>
<dbReference type="InterPro" id="IPR036412">
    <property type="entry name" value="HAD-like_sf"/>
</dbReference>
<dbReference type="InterPro" id="IPR059000">
    <property type="entry name" value="ATPase_P-type_domA"/>
</dbReference>
<dbReference type="CDD" id="cd02089">
    <property type="entry name" value="P-type_ATPase_Ca_prok"/>
    <property type="match status" value="1"/>
</dbReference>
<dbReference type="InterPro" id="IPR004014">
    <property type="entry name" value="ATPase_P-typ_cation-transptr_N"/>
</dbReference>
<evidence type="ECO:0000256" key="8">
    <source>
        <dbReference type="ARBA" id="ARBA00022967"/>
    </source>
</evidence>
<name>A0A9D1X4R8_9FIRM</name>
<evidence type="ECO:0000259" key="12">
    <source>
        <dbReference type="SMART" id="SM00831"/>
    </source>
</evidence>
<dbReference type="Gene3D" id="1.20.1110.10">
    <property type="entry name" value="Calcium-transporting ATPase, transmembrane domain"/>
    <property type="match status" value="1"/>
</dbReference>
<keyword evidence="5" id="KW-0547">Nucleotide-binding</keyword>
<proteinExistence type="inferred from homology"/>
<feature type="transmembrane region" description="Helical" evidence="11">
    <location>
        <begin position="674"/>
        <end position="696"/>
    </location>
</feature>
<dbReference type="InterPro" id="IPR008250">
    <property type="entry name" value="ATPase_P-typ_transduc_dom_A_sf"/>
</dbReference>
<dbReference type="Gene3D" id="3.40.1110.10">
    <property type="entry name" value="Calcium-transporting ATPase, cytoplasmic domain N"/>
    <property type="match status" value="1"/>
</dbReference>
<dbReference type="SUPFAM" id="SSF81653">
    <property type="entry name" value="Calcium ATPase, transduction domain A"/>
    <property type="match status" value="1"/>
</dbReference>
<dbReference type="InterPro" id="IPR023298">
    <property type="entry name" value="ATPase_P-typ_TM_dom_sf"/>
</dbReference>
<keyword evidence="7" id="KW-0460">Magnesium</keyword>
<evidence type="ECO:0000256" key="7">
    <source>
        <dbReference type="ARBA" id="ARBA00022842"/>
    </source>
</evidence>
<dbReference type="Gene3D" id="2.70.150.10">
    <property type="entry name" value="Calcium-transporting ATPase, cytoplasmic transduction domain A"/>
    <property type="match status" value="1"/>
</dbReference>
<feature type="transmembrane region" description="Helical" evidence="11">
    <location>
        <begin position="244"/>
        <end position="264"/>
    </location>
</feature>
<dbReference type="GO" id="GO:0016020">
    <property type="term" value="C:membrane"/>
    <property type="evidence" value="ECO:0007669"/>
    <property type="project" value="InterPro"/>
</dbReference>
<dbReference type="GO" id="GO:0016887">
    <property type="term" value="F:ATP hydrolysis activity"/>
    <property type="evidence" value="ECO:0007669"/>
    <property type="project" value="InterPro"/>
</dbReference>
<evidence type="ECO:0000313" key="14">
    <source>
        <dbReference type="Proteomes" id="UP000886805"/>
    </source>
</evidence>
<dbReference type="SUPFAM" id="SSF81665">
    <property type="entry name" value="Calcium ATPase, transmembrane domain M"/>
    <property type="match status" value="1"/>
</dbReference>
<dbReference type="SMART" id="SM00831">
    <property type="entry name" value="Cation_ATPase_N"/>
    <property type="match status" value="1"/>
</dbReference>
<feature type="domain" description="Cation-transporting P-type ATPase N-terminal" evidence="12">
    <location>
        <begin position="3"/>
        <end position="76"/>
    </location>
</feature>
<dbReference type="SUPFAM" id="SSF56784">
    <property type="entry name" value="HAD-like"/>
    <property type="match status" value="1"/>
</dbReference>
<dbReference type="Pfam" id="PF00690">
    <property type="entry name" value="Cation_ATPase_N"/>
    <property type="match status" value="1"/>
</dbReference>
<evidence type="ECO:0000256" key="3">
    <source>
        <dbReference type="ARBA" id="ARBA00022553"/>
    </source>
</evidence>
<evidence type="ECO:0000256" key="6">
    <source>
        <dbReference type="ARBA" id="ARBA00022840"/>
    </source>
</evidence>
<evidence type="ECO:0000256" key="11">
    <source>
        <dbReference type="SAM" id="Phobius"/>
    </source>
</evidence>
<comment type="similarity">
    <text evidence="2">Belongs to the cation transport ATPase (P-type) (TC 3.A.3) family. Type IIA subfamily.</text>
</comment>
<dbReference type="Gene3D" id="3.40.50.1000">
    <property type="entry name" value="HAD superfamily/HAD-like"/>
    <property type="match status" value="1"/>
</dbReference>
<dbReference type="SFLD" id="SFLDF00027">
    <property type="entry name" value="p-type_atpase"/>
    <property type="match status" value="1"/>
</dbReference>
<reference evidence="13" key="1">
    <citation type="journal article" date="2021" name="PeerJ">
        <title>Extensive microbial diversity within the chicken gut microbiome revealed by metagenomics and culture.</title>
        <authorList>
            <person name="Gilroy R."/>
            <person name="Ravi A."/>
            <person name="Getino M."/>
            <person name="Pursley I."/>
            <person name="Horton D.L."/>
            <person name="Alikhan N.F."/>
            <person name="Baker D."/>
            <person name="Gharbi K."/>
            <person name="Hall N."/>
            <person name="Watson M."/>
            <person name="Adriaenssens E.M."/>
            <person name="Foster-Nyarko E."/>
            <person name="Jarju S."/>
            <person name="Secka A."/>
            <person name="Antonio M."/>
            <person name="Oren A."/>
            <person name="Chaudhuri R.R."/>
            <person name="La Ragione R."/>
            <person name="Hildebrand F."/>
            <person name="Pallen M.J."/>
        </authorList>
    </citation>
    <scope>NUCLEOTIDE SEQUENCE</scope>
    <source>
        <strain evidence="13">ChiSxjej3B15-1167</strain>
    </source>
</reference>
<feature type="transmembrane region" description="Helical" evidence="11">
    <location>
        <begin position="750"/>
        <end position="767"/>
    </location>
</feature>
<feature type="transmembrane region" description="Helical" evidence="11">
    <location>
        <begin position="811"/>
        <end position="832"/>
    </location>
</feature>
<dbReference type="InterPro" id="IPR001757">
    <property type="entry name" value="P_typ_ATPase"/>
</dbReference>
<keyword evidence="3" id="KW-0597">Phosphoprotein</keyword>
<comment type="caution">
    <text evidence="13">The sequence shown here is derived from an EMBL/GenBank/DDBJ whole genome shotgun (WGS) entry which is preliminary data.</text>
</comment>
<dbReference type="EMBL" id="DXEQ01000225">
    <property type="protein sequence ID" value="HIX72879.1"/>
    <property type="molecule type" value="Genomic_DNA"/>
</dbReference>
<dbReference type="Pfam" id="PF00689">
    <property type="entry name" value="Cation_ATPase_C"/>
    <property type="match status" value="1"/>
</dbReference>
<dbReference type="PANTHER" id="PTHR42861">
    <property type="entry name" value="CALCIUM-TRANSPORTING ATPASE"/>
    <property type="match status" value="1"/>
</dbReference>
<evidence type="ECO:0000256" key="2">
    <source>
        <dbReference type="ARBA" id="ARBA00005675"/>
    </source>
</evidence>
<evidence type="ECO:0000256" key="5">
    <source>
        <dbReference type="ARBA" id="ARBA00022741"/>
    </source>
</evidence>
<dbReference type="NCBIfam" id="TIGR01494">
    <property type="entry name" value="ATPase_P-type"/>
    <property type="match status" value="3"/>
</dbReference>
<dbReference type="Pfam" id="PF13246">
    <property type="entry name" value="Cation_ATPase"/>
    <property type="match status" value="1"/>
</dbReference>
<dbReference type="InterPro" id="IPR023299">
    <property type="entry name" value="ATPase_P-typ_cyto_dom_N"/>
</dbReference>
<protein>
    <submittedName>
        <fullName evidence="13">Cation-translocating P-type ATPase</fullName>
    </submittedName>
</protein>
<dbReference type="InterPro" id="IPR044492">
    <property type="entry name" value="P_typ_ATPase_HD_dom"/>
</dbReference>
<dbReference type="AlphaFoldDB" id="A0A9D1X4R8"/>
<keyword evidence="10 11" id="KW-0472">Membrane</keyword>
<dbReference type="PROSITE" id="PS00154">
    <property type="entry name" value="ATPASE_E1_E2"/>
    <property type="match status" value="1"/>
</dbReference>
<keyword evidence="9 11" id="KW-1133">Transmembrane helix</keyword>
<dbReference type="FunFam" id="2.70.150.10:FF:000160">
    <property type="entry name" value="Sarcoplasmic/endoplasmic reticulum calcium ATPase 1"/>
    <property type="match status" value="1"/>
</dbReference>
<dbReference type="PRINTS" id="PR00119">
    <property type="entry name" value="CATATPASE"/>
</dbReference>
<evidence type="ECO:0000256" key="1">
    <source>
        <dbReference type="ARBA" id="ARBA00004127"/>
    </source>
</evidence>
<dbReference type="InterPro" id="IPR006068">
    <property type="entry name" value="ATPase_P-typ_cation-transptr_C"/>
</dbReference>
<evidence type="ECO:0000313" key="13">
    <source>
        <dbReference type="EMBL" id="HIX72879.1"/>
    </source>
</evidence>
<organism evidence="13 14">
    <name type="scientific">Candidatus Anaerobutyricum stercoripullorum</name>
    <dbReference type="NCBI Taxonomy" id="2838456"/>
    <lineage>
        <taxon>Bacteria</taxon>
        <taxon>Bacillati</taxon>
        <taxon>Bacillota</taxon>
        <taxon>Clostridia</taxon>
        <taxon>Lachnospirales</taxon>
        <taxon>Lachnospiraceae</taxon>
        <taxon>Anaerobutyricum</taxon>
    </lineage>
</organism>
<sequence>MKETYQMHQDELLKQMNADPGGLSSEEAARRLQEYGENALEEQARKKGYQVFLEQFTDFLVIILIIAAIISLISGNVESTIVIIAVLILNAVLGTVQYLKAEKSLAALKQLSSPHAKVLRDGKTTEIPSSKVVPGDILLLEAGDMTAADGRILSNHSLQVNESALTGESASVDKIDGEIEGEAVLADRLNMVYSGTLVTYGRAEVLVTGTGMNTEIGKIAGLMNDTKEKKTPLQVSLDEFSKKLAAVIMVICVIVFFLSMYREMPILDSLLFAVALAVAAIPEALGSIVTIVQAMGTGKMAAENAIMKELKAVESLGSVSVICSDKTGTLTQNKMTVTDVYVGGKCMKPEEMDIRLSLHRYFLYTAVLNNDSSNHDGKEIGDPTEYSLLVMARRAGLDDVHITEEDIRSMMPRMEEIPFDSDRKLMSTKYRIHGVPTILTKGALDVLLDRTRYIMLEDEVREITDADKEAILAQNQAFSENGLRVLAFAIKEVEEDDSLSLDDENDFTFIGLTAMMDPPREESKKAVADAASAGIKTVMITGDHKVTAAAIAGQIGIFHDGDVALTGQEVDAMSDAELDNVLEKVSVYARVSPENKIRIVDAWQRKGRITAMTGDGVNDAPALKKADIGVAMGITGTEVSKDAAAMILADDNFATIIKAVSFGRNVYRNIRNAIQFLLSGNMAGILVVLYCSLMGLPTPLTPVQLLFINLLTDSLPALAIGMEPVDESLLKEPPRDPNEGILNKDFLTKLVYYGLLIAVATMTSFYIGMETSTQTAVTMAFATLTLARLFHGFNCRGKASIFKLGLTSNKWTILAFFTGVVLLGIVLLVPVMERLFEAVALTSGQLGMVVLMAFAPTLIIQIVKVILDARRK</sequence>
<feature type="transmembrane region" description="Helical" evidence="11">
    <location>
        <begin position="56"/>
        <end position="74"/>
    </location>
</feature>
<keyword evidence="8" id="KW-1278">Translocase</keyword>
<keyword evidence="6" id="KW-0067">ATP-binding</keyword>
<dbReference type="InterPro" id="IPR023214">
    <property type="entry name" value="HAD_sf"/>
</dbReference>
<evidence type="ECO:0000256" key="10">
    <source>
        <dbReference type="ARBA" id="ARBA00023136"/>
    </source>
</evidence>
<dbReference type="FunFam" id="3.40.50.1000:FF:000001">
    <property type="entry name" value="Phospholipid-transporting ATPase IC"/>
    <property type="match status" value="1"/>
</dbReference>
<dbReference type="SFLD" id="SFLDS00003">
    <property type="entry name" value="Haloacid_Dehalogenase"/>
    <property type="match status" value="1"/>
</dbReference>
<evidence type="ECO:0000256" key="9">
    <source>
        <dbReference type="ARBA" id="ARBA00022989"/>
    </source>
</evidence>
<dbReference type="Pfam" id="PF00122">
    <property type="entry name" value="E1-E2_ATPase"/>
    <property type="match status" value="1"/>
</dbReference>
<comment type="subcellular location">
    <subcellularLocation>
        <location evidence="1">Endomembrane system</location>
        <topology evidence="1">Multi-pass membrane protein</topology>
    </subcellularLocation>
</comment>
<dbReference type="FunFam" id="3.40.50.1000:FF:000028">
    <property type="entry name" value="Calcium-transporting P-type ATPase, putative"/>
    <property type="match status" value="1"/>
</dbReference>
<feature type="transmembrane region" description="Helical" evidence="11">
    <location>
        <begin position="80"/>
        <end position="99"/>
    </location>
</feature>
<dbReference type="GO" id="GO:0005524">
    <property type="term" value="F:ATP binding"/>
    <property type="evidence" value="ECO:0007669"/>
    <property type="project" value="UniProtKB-KW"/>
</dbReference>
<dbReference type="SUPFAM" id="SSF81660">
    <property type="entry name" value="Metal cation-transporting ATPase, ATP-binding domain N"/>
    <property type="match status" value="1"/>
</dbReference>
<reference evidence="13" key="2">
    <citation type="submission" date="2021-04" db="EMBL/GenBank/DDBJ databases">
        <authorList>
            <person name="Gilroy R."/>
        </authorList>
    </citation>
    <scope>NUCLEOTIDE SEQUENCE</scope>
    <source>
        <strain evidence="13">ChiSxjej3B15-1167</strain>
    </source>
</reference>
<dbReference type="PRINTS" id="PR00120">
    <property type="entry name" value="HATPASE"/>
</dbReference>
<evidence type="ECO:0000256" key="4">
    <source>
        <dbReference type="ARBA" id="ARBA00022692"/>
    </source>
</evidence>
<dbReference type="GO" id="GO:0012505">
    <property type="term" value="C:endomembrane system"/>
    <property type="evidence" value="ECO:0007669"/>
    <property type="project" value="UniProtKB-SubCell"/>
</dbReference>
<gene>
    <name evidence="13" type="ORF">H9849_07635</name>
</gene>
<dbReference type="Proteomes" id="UP000886805">
    <property type="component" value="Unassembled WGS sequence"/>
</dbReference>
<keyword evidence="4 11" id="KW-0812">Transmembrane</keyword>
<feature type="transmembrane region" description="Helical" evidence="11">
    <location>
        <begin position="270"/>
        <end position="292"/>
    </location>
</feature>